<evidence type="ECO:0000313" key="2">
    <source>
        <dbReference type="Proteomes" id="UP000224902"/>
    </source>
</evidence>
<proteinExistence type="predicted"/>
<gene>
    <name evidence="1" type="ORF">SEA_WEASELS2_98</name>
</gene>
<dbReference type="Proteomes" id="UP000224902">
    <property type="component" value="Segment"/>
</dbReference>
<keyword evidence="2" id="KW-1185">Reference proteome</keyword>
<sequence>MHEEIKSFTHEGIIADDKYFIRVKDNMQRVLEDSMRIEGFVPVIDMDVGWSTQLRDEDRGYAFKITMYGVFVGEDKDCEKIAYSGGKIIQIK</sequence>
<protein>
    <submittedName>
        <fullName evidence="1">Uncharacterized protein</fullName>
    </submittedName>
</protein>
<accession>A0A1I9SA81</accession>
<dbReference type="OrthoDB" id="37614at10239"/>
<organism evidence="1 2">
    <name type="scientific">Rhodococcus phage Weasels2</name>
    <dbReference type="NCBI Taxonomy" id="1897437"/>
    <lineage>
        <taxon>Viruses</taxon>
        <taxon>Duplodnaviria</taxon>
        <taxon>Heunggongvirae</taxon>
        <taxon>Uroviricota</taxon>
        <taxon>Caudoviricetes</taxon>
        <taxon>Weaselvirus</taxon>
        <taxon>Weaselvirus weasel</taxon>
    </lineage>
</organism>
<evidence type="ECO:0000313" key="1">
    <source>
        <dbReference type="EMBL" id="AOZ63687.1"/>
    </source>
</evidence>
<name>A0A1I9SA81_9CAUD</name>
<dbReference type="EMBL" id="KX774321">
    <property type="protein sequence ID" value="AOZ63687.1"/>
    <property type="molecule type" value="Genomic_DNA"/>
</dbReference>
<reference evidence="2" key="1">
    <citation type="submission" date="2016-08" db="EMBL/GenBank/DDBJ databases">
        <authorList>
            <person name="Seilhamer J.J."/>
        </authorList>
    </citation>
    <scope>NUCLEOTIDE SEQUENCE [LARGE SCALE GENOMIC DNA]</scope>
</reference>